<dbReference type="InterPro" id="IPR037379">
    <property type="entry name" value="WDR74/Nsa1"/>
</dbReference>
<dbReference type="EMBL" id="FM992688">
    <property type="protein sequence ID" value="CAX45208.1"/>
    <property type="molecule type" value="Genomic_DNA"/>
</dbReference>
<dbReference type="CGD" id="CAL0000159780">
    <property type="gene designation" value="Cd36_09090"/>
</dbReference>
<organism evidence="7 8">
    <name type="scientific">Candida dubliniensis (strain CD36 / ATCC MYA-646 / CBS 7987 / NCPF 3949 / NRRL Y-17841)</name>
    <name type="common">Yeast</name>
    <dbReference type="NCBI Taxonomy" id="573826"/>
    <lineage>
        <taxon>Eukaryota</taxon>
        <taxon>Fungi</taxon>
        <taxon>Dikarya</taxon>
        <taxon>Ascomycota</taxon>
        <taxon>Saccharomycotina</taxon>
        <taxon>Pichiomycetes</taxon>
        <taxon>Debaryomycetaceae</taxon>
        <taxon>Candida/Lodderomyces clade</taxon>
        <taxon>Candida</taxon>
    </lineage>
</organism>
<dbReference type="Gene3D" id="2.130.10.10">
    <property type="entry name" value="YVTN repeat-like/Quinoprotein amine dehydrogenase"/>
    <property type="match status" value="1"/>
</dbReference>
<comment type="function">
    <text evidence="1">Involved in the biogenesis of the 60S ribosomal subunit.</text>
</comment>
<dbReference type="SUPFAM" id="SSF50978">
    <property type="entry name" value="WD40 repeat-like"/>
    <property type="match status" value="1"/>
</dbReference>
<evidence type="ECO:0000256" key="2">
    <source>
        <dbReference type="ARBA" id="ARBA00007861"/>
    </source>
</evidence>
<dbReference type="PANTHER" id="PTHR16038:SF4">
    <property type="entry name" value="WD REPEAT-CONTAINING PROTEIN 74"/>
    <property type="match status" value="1"/>
</dbReference>
<feature type="compositionally biased region" description="Basic and acidic residues" evidence="5">
    <location>
        <begin position="501"/>
        <end position="510"/>
    </location>
</feature>
<dbReference type="KEGG" id="cdu:CD36_09090"/>
<dbReference type="InterPro" id="IPR036322">
    <property type="entry name" value="WD40_repeat_dom_sf"/>
</dbReference>
<evidence type="ECO:0000256" key="3">
    <source>
        <dbReference type="ARBA" id="ARBA00011187"/>
    </source>
</evidence>
<comment type="similarity">
    <text evidence="2">Belongs to the NSA1 family.</text>
</comment>
<dbReference type="GeneID" id="8045100"/>
<protein>
    <recommendedName>
        <fullName evidence="4">Ribosome biogenesis protein NSA1</fullName>
    </recommendedName>
</protein>
<feature type="compositionally biased region" description="Low complexity" evidence="5">
    <location>
        <begin position="474"/>
        <end position="487"/>
    </location>
</feature>
<evidence type="ECO:0000313" key="6">
    <source>
        <dbReference type="CGD" id="CAL0000159780"/>
    </source>
</evidence>
<dbReference type="GO" id="GO:0042273">
    <property type="term" value="P:ribosomal large subunit biogenesis"/>
    <property type="evidence" value="ECO:0007669"/>
    <property type="project" value="InterPro"/>
</dbReference>
<name>B9W8Y3_CANDC</name>
<dbReference type="eggNOG" id="ENOG502SEZ5">
    <property type="taxonomic scope" value="Eukaryota"/>
</dbReference>
<dbReference type="HOGENOM" id="CLU_041159_0_0_1"/>
<dbReference type="RefSeq" id="XP_002417553.1">
    <property type="nucleotide sequence ID" value="XM_002417508.1"/>
</dbReference>
<evidence type="ECO:0000313" key="8">
    <source>
        <dbReference type="Proteomes" id="UP000002605"/>
    </source>
</evidence>
<evidence type="ECO:0000256" key="4">
    <source>
        <dbReference type="ARBA" id="ARBA00014234"/>
    </source>
</evidence>
<dbReference type="GO" id="GO:0005730">
    <property type="term" value="C:nucleolus"/>
    <property type="evidence" value="ECO:0007669"/>
    <property type="project" value="InterPro"/>
</dbReference>
<dbReference type="GO" id="GO:0030687">
    <property type="term" value="C:preribosome, large subunit precursor"/>
    <property type="evidence" value="ECO:0007669"/>
    <property type="project" value="TreeGrafter"/>
</dbReference>
<comment type="subunit">
    <text evidence="3">Component of the pre-66S ribosomal particle.</text>
</comment>
<keyword evidence="8" id="KW-1185">Reference proteome</keyword>
<reference evidence="7 8" key="1">
    <citation type="journal article" date="2009" name="Genome Res.">
        <title>Comparative genomics of the fungal pathogens Candida dubliniensis and Candida albicans.</title>
        <authorList>
            <person name="Jackson A.P."/>
            <person name="Gamble J.A."/>
            <person name="Yeomans T."/>
            <person name="Moran G.P."/>
            <person name="Saunders D."/>
            <person name="Harris D."/>
            <person name="Aslett M."/>
            <person name="Barrell J.F."/>
            <person name="Butler G."/>
            <person name="Citiulo F."/>
            <person name="Coleman D.C."/>
            <person name="de Groot P.W.J."/>
            <person name="Goodwin T.J."/>
            <person name="Quail M.A."/>
            <person name="McQuillan J."/>
            <person name="Munro C.A."/>
            <person name="Pain A."/>
            <person name="Poulter R.T."/>
            <person name="Rajandream M.A."/>
            <person name="Renauld H."/>
            <person name="Spiering M.J."/>
            <person name="Tivey A."/>
            <person name="Gow N.A.R."/>
            <person name="Barrell B."/>
            <person name="Sullivan D.J."/>
            <person name="Berriman M."/>
        </authorList>
    </citation>
    <scope>NUCLEOTIDE SEQUENCE [LARGE SCALE GENOMIC DNA]</scope>
    <source>
        <strain evidence="8">CD36 / ATCC MYA-646 / CBS 7987 / NCPF 3949 / NRRL Y-17841</strain>
    </source>
</reference>
<dbReference type="Proteomes" id="UP000002605">
    <property type="component" value="Chromosome 1"/>
</dbReference>
<accession>B9W8Y3</accession>
<feature type="region of interest" description="Disordered" evidence="5">
    <location>
        <begin position="459"/>
        <end position="510"/>
    </location>
</feature>
<proteinExistence type="inferred from homology"/>
<evidence type="ECO:0000313" key="7">
    <source>
        <dbReference type="EMBL" id="CAX45208.1"/>
    </source>
</evidence>
<dbReference type="InterPro" id="IPR015943">
    <property type="entry name" value="WD40/YVTN_repeat-like_dom_sf"/>
</dbReference>
<sequence length="510" mass="58255">MNILLADHQRRSIRVVRISKRSSDTLDIGIKGEICRPTTTLPNNYVTKILTFKFQNIFHLVILRSNGSIQLYTKNANSKFYTLFKDWKNNLMSSHTDTIVALDVLNNQYLYSCSRDGKLIIRDLINDDADKSYEVYMLMDNIGKIDLKLDKFTNTISVATCGKNNNLKLYTIDLELDGTNKGSSKDQVDLTYVQNFRVSPLRRSFMTFSFNNPLLASVIRSPPPPPIPERRSSGVLMPYWQSSTPLEDYVYNSDPTDRISQWMSGVCFIKGNDYIVCGSQMGELVIYNPVEDISPVFKKRISQFSIQNIEQIDNDLIIFSDSMSRIVIFSISKRKIVLQFSHLDFGPFLHLKYILPNAFRRKTNDQVVTFDDIYVLSTKMDQSLVIYKLTDSGSSELLLSAKILNGMIFSATLLQSVSEYDQFRNMFGCDDERQCVPAIIKKRKLSSNSFALMTNISGQEHSPKNKISLEEMQDNTSLHTSSSSSQTESEDDNTESFDYVNVEKHKEATK</sequence>
<dbReference type="PANTHER" id="PTHR16038">
    <property type="entry name" value="NOP SEVEN ASSOCIATED PROTEIN 1"/>
    <property type="match status" value="1"/>
</dbReference>
<evidence type="ECO:0000256" key="5">
    <source>
        <dbReference type="SAM" id="MobiDB-lite"/>
    </source>
</evidence>
<dbReference type="OrthoDB" id="18388at2759"/>
<evidence type="ECO:0000256" key="1">
    <source>
        <dbReference type="ARBA" id="ARBA00002889"/>
    </source>
</evidence>
<gene>
    <name evidence="6" type="ordered locus">Cd36_09090</name>
    <name evidence="7" type="ORF">CD36_09090</name>
</gene>
<dbReference type="AlphaFoldDB" id="B9W8Y3"/>